<dbReference type="InterPro" id="IPR014284">
    <property type="entry name" value="RNA_pol_sigma-70_dom"/>
</dbReference>
<dbReference type="Pfam" id="PF04542">
    <property type="entry name" value="Sigma70_r2"/>
    <property type="match status" value="1"/>
</dbReference>
<feature type="domain" description="RNA polymerase sigma-70 region 4" evidence="8">
    <location>
        <begin position="112"/>
        <end position="160"/>
    </location>
</feature>
<keyword evidence="3 6" id="KW-0731">Sigma factor</keyword>
<evidence type="ECO:0000256" key="5">
    <source>
        <dbReference type="ARBA" id="ARBA00023163"/>
    </source>
</evidence>
<dbReference type="PANTHER" id="PTHR43133:SF52">
    <property type="entry name" value="ECF RNA POLYMERASE SIGMA FACTOR SIGL"/>
    <property type="match status" value="1"/>
</dbReference>
<evidence type="ECO:0000256" key="1">
    <source>
        <dbReference type="ARBA" id="ARBA00010641"/>
    </source>
</evidence>
<dbReference type="Gene3D" id="1.10.1740.10">
    <property type="match status" value="1"/>
</dbReference>
<keyword evidence="5 6" id="KW-0804">Transcription</keyword>
<comment type="similarity">
    <text evidence="1 6">Belongs to the sigma-70 factor family. ECF subfamily.</text>
</comment>
<dbReference type="AlphaFoldDB" id="A0A1H3J702"/>
<evidence type="ECO:0000313" key="10">
    <source>
        <dbReference type="Proteomes" id="UP000199515"/>
    </source>
</evidence>
<dbReference type="CDD" id="cd06171">
    <property type="entry name" value="Sigma70_r4"/>
    <property type="match status" value="1"/>
</dbReference>
<dbReference type="SUPFAM" id="SSF88946">
    <property type="entry name" value="Sigma2 domain of RNA polymerase sigma factors"/>
    <property type="match status" value="1"/>
</dbReference>
<dbReference type="STRING" id="589385.SAMN05421504_105274"/>
<dbReference type="PANTHER" id="PTHR43133">
    <property type="entry name" value="RNA POLYMERASE ECF-TYPE SIGMA FACTO"/>
    <property type="match status" value="1"/>
</dbReference>
<evidence type="ECO:0000256" key="3">
    <source>
        <dbReference type="ARBA" id="ARBA00023082"/>
    </source>
</evidence>
<evidence type="ECO:0000256" key="6">
    <source>
        <dbReference type="RuleBase" id="RU000716"/>
    </source>
</evidence>
<evidence type="ECO:0000313" key="9">
    <source>
        <dbReference type="EMBL" id="SDY35763.1"/>
    </source>
</evidence>
<dbReference type="Pfam" id="PF04545">
    <property type="entry name" value="Sigma70_r4"/>
    <property type="match status" value="1"/>
</dbReference>
<dbReference type="GO" id="GO:0006352">
    <property type="term" value="P:DNA-templated transcription initiation"/>
    <property type="evidence" value="ECO:0007669"/>
    <property type="project" value="InterPro"/>
</dbReference>
<dbReference type="InterPro" id="IPR013324">
    <property type="entry name" value="RNA_pol_sigma_r3/r4-like"/>
</dbReference>
<keyword evidence="2 6" id="KW-0805">Transcription regulation</keyword>
<dbReference type="GO" id="GO:0003677">
    <property type="term" value="F:DNA binding"/>
    <property type="evidence" value="ECO:0007669"/>
    <property type="project" value="UniProtKB-KW"/>
</dbReference>
<dbReference type="GO" id="GO:0016987">
    <property type="term" value="F:sigma factor activity"/>
    <property type="evidence" value="ECO:0007669"/>
    <property type="project" value="UniProtKB-KW"/>
</dbReference>
<sequence>MTGGAEDQLMRALHDDHAGALWSYALHLTGGDRTRAEDVVQETLLRAWRHPRVLDQSQGSARAWLFTVARRIAIDGWRAAASRSEVSTDTPPELSISDGTERAVQGWLVAEALNELSARHREVLILCFFQGASVADAAARLGIAEGTVKSRTHYALRALRLVLEEKGVTQ</sequence>
<dbReference type="PROSITE" id="PS01063">
    <property type="entry name" value="SIGMA70_ECF"/>
    <property type="match status" value="1"/>
</dbReference>
<dbReference type="EMBL" id="FNON01000005">
    <property type="protein sequence ID" value="SDY35763.1"/>
    <property type="molecule type" value="Genomic_DNA"/>
</dbReference>
<dbReference type="Proteomes" id="UP000199515">
    <property type="component" value="Unassembled WGS sequence"/>
</dbReference>
<feature type="domain" description="RNA polymerase sigma-70 region 2" evidence="7">
    <location>
        <begin position="15"/>
        <end position="81"/>
    </location>
</feature>
<dbReference type="RefSeq" id="WP_091292436.1">
    <property type="nucleotide sequence ID" value="NZ_FNON01000005.1"/>
</dbReference>
<dbReference type="InterPro" id="IPR039425">
    <property type="entry name" value="RNA_pol_sigma-70-like"/>
</dbReference>
<dbReference type="InterPro" id="IPR007630">
    <property type="entry name" value="RNA_pol_sigma70_r4"/>
</dbReference>
<evidence type="ECO:0000256" key="2">
    <source>
        <dbReference type="ARBA" id="ARBA00023015"/>
    </source>
</evidence>
<keyword evidence="4 6" id="KW-0238">DNA-binding</keyword>
<evidence type="ECO:0000259" key="8">
    <source>
        <dbReference type="Pfam" id="PF04545"/>
    </source>
</evidence>
<protein>
    <recommendedName>
        <fullName evidence="6">RNA polymerase sigma factor</fullName>
    </recommendedName>
</protein>
<reference evidence="9 10" key="1">
    <citation type="submission" date="2016-10" db="EMBL/GenBank/DDBJ databases">
        <authorList>
            <person name="de Groot N.N."/>
        </authorList>
    </citation>
    <scope>NUCLEOTIDE SEQUENCE [LARGE SCALE GENOMIC DNA]</scope>
    <source>
        <strain evidence="9 10">CPCC 202699</strain>
    </source>
</reference>
<keyword evidence="10" id="KW-1185">Reference proteome</keyword>
<dbReference type="InterPro" id="IPR036388">
    <property type="entry name" value="WH-like_DNA-bd_sf"/>
</dbReference>
<dbReference type="NCBIfam" id="TIGR02937">
    <property type="entry name" value="sigma70-ECF"/>
    <property type="match status" value="1"/>
</dbReference>
<dbReference type="NCBIfam" id="NF007227">
    <property type="entry name" value="PRK09645.1"/>
    <property type="match status" value="1"/>
</dbReference>
<dbReference type="Gene3D" id="1.10.10.10">
    <property type="entry name" value="Winged helix-like DNA-binding domain superfamily/Winged helix DNA-binding domain"/>
    <property type="match status" value="1"/>
</dbReference>
<dbReference type="InterPro" id="IPR013325">
    <property type="entry name" value="RNA_pol_sigma_r2"/>
</dbReference>
<evidence type="ECO:0000256" key="4">
    <source>
        <dbReference type="ARBA" id="ARBA00023125"/>
    </source>
</evidence>
<dbReference type="SUPFAM" id="SSF88659">
    <property type="entry name" value="Sigma3 and sigma4 domains of RNA polymerase sigma factors"/>
    <property type="match status" value="1"/>
</dbReference>
<dbReference type="InterPro" id="IPR000838">
    <property type="entry name" value="RNA_pol_sigma70_ECF_CS"/>
</dbReference>
<name>A0A1H3J702_9PSEU</name>
<dbReference type="InterPro" id="IPR007627">
    <property type="entry name" value="RNA_pol_sigma70_r2"/>
</dbReference>
<evidence type="ECO:0000259" key="7">
    <source>
        <dbReference type="Pfam" id="PF04542"/>
    </source>
</evidence>
<dbReference type="OrthoDB" id="9811152at2"/>
<accession>A0A1H3J702</accession>
<proteinExistence type="inferred from homology"/>
<organism evidence="9 10">
    <name type="scientific">Amycolatopsis xylanica</name>
    <dbReference type="NCBI Taxonomy" id="589385"/>
    <lineage>
        <taxon>Bacteria</taxon>
        <taxon>Bacillati</taxon>
        <taxon>Actinomycetota</taxon>
        <taxon>Actinomycetes</taxon>
        <taxon>Pseudonocardiales</taxon>
        <taxon>Pseudonocardiaceae</taxon>
        <taxon>Amycolatopsis</taxon>
    </lineage>
</organism>
<gene>
    <name evidence="9" type="ORF">SAMN05421504_105274</name>
</gene>